<evidence type="ECO:0000313" key="2">
    <source>
        <dbReference type="EMBL" id="RDL33705.1"/>
    </source>
</evidence>
<reference evidence="2 3" key="1">
    <citation type="journal article" date="2018" name="IMA Fungus">
        <title>IMA Genome-F 9: Draft genome sequence of Annulohypoxylon stygium, Aspergillus mulundensis, Berkeleyomyces basicola (syn. Thielaviopsis basicola), Ceratocystis smalleyi, two Cercospora beticola strains, Coleophoma cylindrospora, Fusarium fracticaudum, Phialophora cf. hyalina, and Morchella septimelata.</title>
        <authorList>
            <person name="Wingfield B.D."/>
            <person name="Bills G.F."/>
            <person name="Dong Y."/>
            <person name="Huang W."/>
            <person name="Nel W.J."/>
            <person name="Swalarsk-Parry B.S."/>
            <person name="Vaghefi N."/>
            <person name="Wilken P.M."/>
            <person name="An Z."/>
            <person name="de Beer Z.W."/>
            <person name="De Vos L."/>
            <person name="Chen L."/>
            <person name="Duong T.A."/>
            <person name="Gao Y."/>
            <person name="Hammerbacher A."/>
            <person name="Kikkert J.R."/>
            <person name="Li Y."/>
            <person name="Li H."/>
            <person name="Li K."/>
            <person name="Li Q."/>
            <person name="Liu X."/>
            <person name="Ma X."/>
            <person name="Naidoo K."/>
            <person name="Pethybridge S.J."/>
            <person name="Sun J."/>
            <person name="Steenkamp E.T."/>
            <person name="van der Nest M.A."/>
            <person name="van Wyk S."/>
            <person name="Wingfield M.J."/>
            <person name="Xiong C."/>
            <person name="Yue Q."/>
            <person name="Zhang X."/>
        </authorList>
    </citation>
    <scope>NUCLEOTIDE SEQUENCE [LARGE SCALE GENOMIC DNA]</scope>
    <source>
        <strain evidence="2 3">BP 5553</strain>
    </source>
</reference>
<dbReference type="STRING" id="2656787.A0A370TFN1"/>
<gene>
    <name evidence="2" type="ORF">BP5553_08073</name>
</gene>
<dbReference type="CDD" id="cd02440">
    <property type="entry name" value="AdoMet_MTases"/>
    <property type="match status" value="1"/>
</dbReference>
<keyword evidence="3" id="KW-1185">Reference proteome</keyword>
<dbReference type="EMBL" id="NPIC01000008">
    <property type="protein sequence ID" value="RDL33705.1"/>
    <property type="molecule type" value="Genomic_DNA"/>
</dbReference>
<sequence length="288" mass="31740">MASNLTTKSTYSSNYERMSGNCTRLIAAEMVSTISPPLSSTSYILDNACGTGIVSEQIKKLQPDARIMATDISVSMIDQIKSRIKSEGWVNVETDIQDVRSLSNLPDNTFTHVITNMGLPVPGESGSGVIGAKEMYRILQKDGVAVLSTWAGKSHRVWLSAFYNTARAIRPDAEPQTAMKLNPEILRGSWLLTALEEGGFGNNVELRPYVTYTSAPSLDDLIGNLMLAKGMFFGGYSDEEILRVGLIFREEVKRLRTFEVLESGVARIGMKAWIATGWKKGYEKEIPL</sequence>
<comment type="caution">
    <text evidence="2">The sequence shown here is derived from an EMBL/GenBank/DDBJ whole genome shotgun (WGS) entry which is preliminary data.</text>
</comment>
<organism evidence="2 3">
    <name type="scientific">Venustampulla echinocandica</name>
    <dbReference type="NCBI Taxonomy" id="2656787"/>
    <lineage>
        <taxon>Eukaryota</taxon>
        <taxon>Fungi</taxon>
        <taxon>Dikarya</taxon>
        <taxon>Ascomycota</taxon>
        <taxon>Pezizomycotina</taxon>
        <taxon>Leotiomycetes</taxon>
        <taxon>Helotiales</taxon>
        <taxon>Pleuroascaceae</taxon>
        <taxon>Venustampulla</taxon>
    </lineage>
</organism>
<dbReference type="InterPro" id="IPR029063">
    <property type="entry name" value="SAM-dependent_MTases_sf"/>
</dbReference>
<proteinExistence type="predicted"/>
<dbReference type="InterPro" id="IPR041698">
    <property type="entry name" value="Methyltransf_25"/>
</dbReference>
<feature type="domain" description="Methyltransferase" evidence="1">
    <location>
        <begin position="44"/>
        <end position="143"/>
    </location>
</feature>
<evidence type="ECO:0000313" key="3">
    <source>
        <dbReference type="Proteomes" id="UP000254866"/>
    </source>
</evidence>
<accession>A0A370TFN1</accession>
<name>A0A370TFN1_9HELO</name>
<dbReference type="AlphaFoldDB" id="A0A370TFN1"/>
<dbReference type="OrthoDB" id="2013972at2759"/>
<evidence type="ECO:0000259" key="1">
    <source>
        <dbReference type="Pfam" id="PF13649"/>
    </source>
</evidence>
<dbReference type="SUPFAM" id="SSF53335">
    <property type="entry name" value="S-adenosyl-L-methionine-dependent methyltransferases"/>
    <property type="match status" value="1"/>
</dbReference>
<protein>
    <recommendedName>
        <fullName evidence="1">Methyltransferase domain-containing protein</fullName>
    </recommendedName>
</protein>
<dbReference type="RefSeq" id="XP_031866987.1">
    <property type="nucleotide sequence ID" value="XM_032016696.1"/>
</dbReference>
<dbReference type="Proteomes" id="UP000254866">
    <property type="component" value="Unassembled WGS sequence"/>
</dbReference>
<dbReference type="Gene3D" id="3.40.50.150">
    <property type="entry name" value="Vaccinia Virus protein VP39"/>
    <property type="match status" value="1"/>
</dbReference>
<dbReference type="Pfam" id="PF13649">
    <property type="entry name" value="Methyltransf_25"/>
    <property type="match status" value="1"/>
</dbReference>
<dbReference type="GeneID" id="43600922"/>